<keyword evidence="1" id="KW-0812">Transmembrane</keyword>
<keyword evidence="1" id="KW-1133">Transmembrane helix</keyword>
<comment type="caution">
    <text evidence="3">The sequence shown here is derived from an EMBL/GenBank/DDBJ whole genome shotgun (WGS) entry which is preliminary data.</text>
</comment>
<feature type="transmembrane region" description="Helical" evidence="1">
    <location>
        <begin position="103"/>
        <end position="123"/>
    </location>
</feature>
<evidence type="ECO:0000259" key="2">
    <source>
        <dbReference type="Pfam" id="PF04892"/>
    </source>
</evidence>
<proteinExistence type="predicted"/>
<keyword evidence="1" id="KW-0472">Membrane</keyword>
<accession>B9Y9X2</accession>
<dbReference type="InterPro" id="IPR006976">
    <property type="entry name" value="VanZ-like"/>
</dbReference>
<dbReference type="AlphaFoldDB" id="B9Y9X2"/>
<feature type="transmembrane region" description="Helical" evidence="1">
    <location>
        <begin position="48"/>
        <end position="68"/>
    </location>
</feature>
<evidence type="ECO:0000256" key="1">
    <source>
        <dbReference type="SAM" id="Phobius"/>
    </source>
</evidence>
<dbReference type="PANTHER" id="PTHR36834:SF1">
    <property type="entry name" value="INTEGRAL MEMBRANE PROTEIN"/>
    <property type="match status" value="1"/>
</dbReference>
<dbReference type="HOGENOM" id="CLU_1341733_0_0_9"/>
<dbReference type="PANTHER" id="PTHR36834">
    <property type="entry name" value="MEMBRANE PROTEIN-RELATED"/>
    <property type="match status" value="1"/>
</dbReference>
<name>B9Y9X2_9FIRM</name>
<evidence type="ECO:0000313" key="4">
    <source>
        <dbReference type="Proteomes" id="UP000005950"/>
    </source>
</evidence>
<organism evidence="3 4">
    <name type="scientific">Holdemania filiformis DSM 12042</name>
    <dbReference type="NCBI Taxonomy" id="545696"/>
    <lineage>
        <taxon>Bacteria</taxon>
        <taxon>Bacillati</taxon>
        <taxon>Bacillota</taxon>
        <taxon>Erysipelotrichia</taxon>
        <taxon>Erysipelotrichales</taxon>
        <taxon>Erysipelotrichaceae</taxon>
        <taxon>Holdemania</taxon>
    </lineage>
</organism>
<sequence>MRRSLRKGGSFMNLFSGIGLWLAGSAFLVFLCARFVSRMNFKLKRVSLLLGTGAWLFFVFSVTLNGPYSAERFHNWNLIPFQGIGEIVGAFQSGKMNGFYFRLILRQGLANILMFVPGGFLIAAAFPQFRNWRRILILGAGCSLTIEVIQFLIGRIADVDDVLMNSFGAVLGFVLFQFSRLVSERLGAFLRRKKQTNKFLIQSF</sequence>
<dbReference type="InterPro" id="IPR053150">
    <property type="entry name" value="Teicoplanin_resist-assoc"/>
</dbReference>
<feature type="transmembrane region" description="Helical" evidence="1">
    <location>
        <begin position="163"/>
        <end position="183"/>
    </location>
</feature>
<feature type="domain" description="VanZ-like" evidence="2">
    <location>
        <begin position="56"/>
        <end position="178"/>
    </location>
</feature>
<gene>
    <name evidence="3" type="ORF">HOLDEFILI_02629</name>
</gene>
<reference evidence="3 4" key="2">
    <citation type="submission" date="2009-02" db="EMBL/GenBank/DDBJ databases">
        <title>Draft genome sequence of Holdemania filiformis DSM 12042.</title>
        <authorList>
            <person name="Sudarsanam P."/>
            <person name="Ley R."/>
            <person name="Guruge J."/>
            <person name="Turnbaugh P.J."/>
            <person name="Mahowald M."/>
            <person name="Liep D."/>
            <person name="Gordon J."/>
        </authorList>
    </citation>
    <scope>NUCLEOTIDE SEQUENCE [LARGE SCALE GENOMIC DNA]</scope>
    <source>
        <strain evidence="3 4">DSM 12042</strain>
    </source>
</reference>
<dbReference type="Pfam" id="PF04892">
    <property type="entry name" value="VanZ"/>
    <property type="match status" value="1"/>
</dbReference>
<protein>
    <submittedName>
        <fullName evidence="3">VanZ-like protein</fullName>
    </submittedName>
</protein>
<dbReference type="eggNOG" id="COG4767">
    <property type="taxonomic scope" value="Bacteria"/>
</dbReference>
<feature type="transmembrane region" description="Helical" evidence="1">
    <location>
        <begin position="135"/>
        <end position="157"/>
    </location>
</feature>
<evidence type="ECO:0000313" key="3">
    <source>
        <dbReference type="EMBL" id="EEF67209.1"/>
    </source>
</evidence>
<dbReference type="Proteomes" id="UP000005950">
    <property type="component" value="Unassembled WGS sequence"/>
</dbReference>
<dbReference type="OrthoDB" id="9805025at2"/>
<dbReference type="EMBL" id="ACCF01000157">
    <property type="protein sequence ID" value="EEF67209.1"/>
    <property type="molecule type" value="Genomic_DNA"/>
</dbReference>
<reference evidence="3 4" key="1">
    <citation type="submission" date="2008-12" db="EMBL/GenBank/DDBJ databases">
        <authorList>
            <person name="Fulton L."/>
            <person name="Clifton S."/>
            <person name="Fulton B."/>
            <person name="Xu J."/>
            <person name="Minx P."/>
            <person name="Pepin K.H."/>
            <person name="Johnson M."/>
            <person name="Bhonagiri V."/>
            <person name="Nash W.E."/>
            <person name="Mardis E.R."/>
            <person name="Wilson R.K."/>
        </authorList>
    </citation>
    <scope>NUCLEOTIDE SEQUENCE [LARGE SCALE GENOMIC DNA]</scope>
    <source>
        <strain evidence="3 4">DSM 12042</strain>
    </source>
</reference>
<feature type="transmembrane region" description="Helical" evidence="1">
    <location>
        <begin position="12"/>
        <end position="36"/>
    </location>
</feature>